<accession>A0ABZ2MJW7</accession>
<sequence>MGTPGEKVLPRQEWLALAREHEAAVDRLTVGHRQRRQHGARHPVEDFLFEYYPHRPTHLRRWHPGAGVALADAGDVYAQRSGYLVDEEDTARLDLATFLGRRERTLTFVKELLEATLSRPGTFDCFGLHEWAMVHRLDPGQQRHAQLPLRLTQEETDGVVEAHRIRCSHVDAYRFFTPDAVELNSLRPTRETQRDLEQPGCLHAGMDVYKWCFTLAPAVPSELTLDAFVLAREIRELDMAASPYDLTDYDIEPVAIETPDGKAAYVARQRRFTARSNALRRQLLDVLDPLLPR</sequence>
<evidence type="ECO:0000313" key="2">
    <source>
        <dbReference type="Proteomes" id="UP001382727"/>
    </source>
</evidence>
<dbReference type="Proteomes" id="UP001382727">
    <property type="component" value="Chromosome"/>
</dbReference>
<proteinExistence type="predicted"/>
<evidence type="ECO:0000313" key="1">
    <source>
        <dbReference type="EMBL" id="WXB77380.1"/>
    </source>
</evidence>
<organism evidence="1 2">
    <name type="scientific">Janibacter alittae</name>
    <dbReference type="NCBI Taxonomy" id="3115209"/>
    <lineage>
        <taxon>Bacteria</taxon>
        <taxon>Bacillati</taxon>
        <taxon>Actinomycetota</taxon>
        <taxon>Actinomycetes</taxon>
        <taxon>Micrococcales</taxon>
        <taxon>Intrasporangiaceae</taxon>
        <taxon>Janibacter</taxon>
    </lineage>
</organism>
<protein>
    <submittedName>
        <fullName evidence="1">3-methyladenine DNA glycosylase</fullName>
    </submittedName>
</protein>
<keyword evidence="2" id="KW-1185">Reference proteome</keyword>
<name>A0ABZ2MJW7_9MICO</name>
<dbReference type="EMBL" id="CP144913">
    <property type="protein sequence ID" value="WXB77380.1"/>
    <property type="molecule type" value="Genomic_DNA"/>
</dbReference>
<gene>
    <name evidence="1" type="ORF">V1351_04755</name>
</gene>
<reference evidence="1 2" key="1">
    <citation type="submission" date="2024-02" db="EMBL/GenBank/DDBJ databases">
        <title>Janibacter sp. nov., isolated from gut of marine sandworm.</title>
        <authorList>
            <person name="Kim B."/>
            <person name="Jun M.O."/>
            <person name="Shin N.-R."/>
        </authorList>
    </citation>
    <scope>NUCLEOTIDE SEQUENCE [LARGE SCALE GENOMIC DNA]</scope>
    <source>
        <strain evidence="1 2">A1S7</strain>
    </source>
</reference>